<protein>
    <submittedName>
        <fullName evidence="1">Uncharacterized protein</fullName>
    </submittedName>
</protein>
<proteinExistence type="predicted"/>
<dbReference type="EMBL" id="VUJU01016736">
    <property type="protein sequence ID" value="KAF0687812.1"/>
    <property type="molecule type" value="Genomic_DNA"/>
</dbReference>
<organism evidence="1 2">
    <name type="scientific">Aphis craccivora</name>
    <name type="common">Cowpea aphid</name>
    <dbReference type="NCBI Taxonomy" id="307492"/>
    <lineage>
        <taxon>Eukaryota</taxon>
        <taxon>Metazoa</taxon>
        <taxon>Ecdysozoa</taxon>
        <taxon>Arthropoda</taxon>
        <taxon>Hexapoda</taxon>
        <taxon>Insecta</taxon>
        <taxon>Pterygota</taxon>
        <taxon>Neoptera</taxon>
        <taxon>Paraneoptera</taxon>
        <taxon>Hemiptera</taxon>
        <taxon>Sternorrhyncha</taxon>
        <taxon>Aphidomorpha</taxon>
        <taxon>Aphidoidea</taxon>
        <taxon>Aphididae</taxon>
        <taxon>Aphidini</taxon>
        <taxon>Aphis</taxon>
        <taxon>Aphis</taxon>
    </lineage>
</organism>
<accession>A0A6G0VIC3</accession>
<name>A0A6G0VIC3_APHCR</name>
<gene>
    <name evidence="1" type="ORF">FWK35_00035059</name>
</gene>
<feature type="non-terminal residue" evidence="1">
    <location>
        <position position="74"/>
    </location>
</feature>
<keyword evidence="2" id="KW-1185">Reference proteome</keyword>
<sequence>MVEENIQSLGLSNEYKDTNSEIGKWLRHTFGRFLMRGNDRPDNELLTKYSDYLVDNYIGDDCKYPPSLWAALSA</sequence>
<dbReference type="AlphaFoldDB" id="A0A6G0VIC3"/>
<comment type="caution">
    <text evidence="1">The sequence shown here is derived from an EMBL/GenBank/DDBJ whole genome shotgun (WGS) entry which is preliminary data.</text>
</comment>
<evidence type="ECO:0000313" key="1">
    <source>
        <dbReference type="EMBL" id="KAF0687812.1"/>
    </source>
</evidence>
<dbReference type="Proteomes" id="UP000478052">
    <property type="component" value="Unassembled WGS sequence"/>
</dbReference>
<evidence type="ECO:0000313" key="2">
    <source>
        <dbReference type="Proteomes" id="UP000478052"/>
    </source>
</evidence>
<reference evidence="1 2" key="1">
    <citation type="submission" date="2019-08" db="EMBL/GenBank/DDBJ databases">
        <title>Whole genome of Aphis craccivora.</title>
        <authorList>
            <person name="Voronova N.V."/>
            <person name="Shulinski R.S."/>
            <person name="Bandarenka Y.V."/>
            <person name="Zhorov D.G."/>
            <person name="Warner D."/>
        </authorList>
    </citation>
    <scope>NUCLEOTIDE SEQUENCE [LARGE SCALE GENOMIC DNA]</scope>
    <source>
        <strain evidence="1">180601</strain>
        <tissue evidence="1">Whole Body</tissue>
    </source>
</reference>
<dbReference type="OrthoDB" id="6599116at2759"/>